<sequence>MSKSILSRHWKWFLCLLIITIFTFLFIYRFVKSEKSKMIETNNSQKQQKQKKQQKQSLSKDRMFMIPKEPEPIYLIKDQINQKKYYYKEKETSSINNNDETIETTPEIKNYFYFENSFLSSKDYSKDRISLMQENDEVDPIFSDQKKYNTIEYSNSEDSKKKTMVFKIPVSSIINTYTYIIEDDIILILDTLTEENTKEGTYKKFKFYKNDDNKKYSKYIYEEKPFKDGNVFYYELDSNKEQKLIKSVSKNKEFAIFQYDNNNKWIKTNYYNQEGKLIKSLSENN</sequence>
<evidence type="ECO:0000256" key="1">
    <source>
        <dbReference type="SAM" id="MobiDB-lite"/>
    </source>
</evidence>
<name>A0A559KIZ8_9MOLU</name>
<dbReference type="EMBL" id="VIAE01000012">
    <property type="protein sequence ID" value="TVY12102.1"/>
    <property type="molecule type" value="Genomic_DNA"/>
</dbReference>
<protein>
    <submittedName>
        <fullName evidence="3">Uncharacterized protein</fullName>
    </submittedName>
</protein>
<dbReference type="Proteomes" id="UP000320078">
    <property type="component" value="Unassembled WGS sequence"/>
</dbReference>
<accession>A0A559KIZ8</accession>
<comment type="caution">
    <text evidence="3">The sequence shown here is derived from an EMBL/GenBank/DDBJ whole genome shotgun (WGS) entry which is preliminary data.</text>
</comment>
<organism evidence="3 4">
    <name type="scientific">Candidatus Phytoplasma pini</name>
    <dbReference type="NCBI Taxonomy" id="267362"/>
    <lineage>
        <taxon>Bacteria</taxon>
        <taxon>Bacillati</taxon>
        <taxon>Mycoplasmatota</taxon>
        <taxon>Mollicutes</taxon>
        <taxon>Acholeplasmatales</taxon>
        <taxon>Acholeplasmataceae</taxon>
        <taxon>Candidatus Phytoplasma</taxon>
    </lineage>
</organism>
<keyword evidence="2" id="KW-0472">Membrane</keyword>
<feature type="transmembrane region" description="Helical" evidence="2">
    <location>
        <begin position="12"/>
        <end position="31"/>
    </location>
</feature>
<feature type="region of interest" description="Disordered" evidence="1">
    <location>
        <begin position="40"/>
        <end position="61"/>
    </location>
</feature>
<keyword evidence="2" id="KW-0812">Transmembrane</keyword>
<evidence type="ECO:0000256" key="2">
    <source>
        <dbReference type="SAM" id="Phobius"/>
    </source>
</evidence>
<keyword evidence="2" id="KW-1133">Transmembrane helix</keyword>
<dbReference type="AlphaFoldDB" id="A0A559KIZ8"/>
<evidence type="ECO:0000313" key="4">
    <source>
        <dbReference type="Proteomes" id="UP000320078"/>
    </source>
</evidence>
<gene>
    <name evidence="3" type="ORF">MDPP_00351</name>
</gene>
<proteinExistence type="predicted"/>
<evidence type="ECO:0000313" key="3">
    <source>
        <dbReference type="EMBL" id="TVY12102.1"/>
    </source>
</evidence>
<keyword evidence="4" id="KW-1185">Reference proteome</keyword>
<reference evidence="3 4" key="1">
    <citation type="submission" date="2019-06" db="EMBL/GenBank/DDBJ databases">
        <title>Draft Genome Sequence of Candidatus Phytoplasma pini-Related Strain MDPP: A Resource for Comparative Genomics of Gymnosperm-infecting Phytoplasmas.</title>
        <authorList>
            <person name="Cai W."/>
            <person name="Costanzo S."/>
            <person name="Shao J."/>
            <person name="Zhao Y."/>
            <person name="Davis R."/>
        </authorList>
    </citation>
    <scope>NUCLEOTIDE SEQUENCE [LARGE SCALE GENOMIC DNA]</scope>
    <source>
        <strain evidence="3 4">MDPP</strain>
    </source>
</reference>